<dbReference type="Proteomes" id="UP000824120">
    <property type="component" value="Chromosome 7"/>
</dbReference>
<keyword evidence="2" id="KW-1185">Reference proteome</keyword>
<accession>A0A9J5Y6M9</accession>
<sequence>MFVEVYELHKVHDRLKLWEDLRDLVANTQGTMLCMRDYNAILKAEDRPQGSPMQDIKVKDFSDFLLDAG</sequence>
<dbReference type="OrthoDB" id="10364782at2759"/>
<dbReference type="EMBL" id="JACXVP010000007">
    <property type="protein sequence ID" value="KAG5596339.1"/>
    <property type="molecule type" value="Genomic_DNA"/>
</dbReference>
<reference evidence="1 2" key="1">
    <citation type="submission" date="2020-09" db="EMBL/GenBank/DDBJ databases">
        <title>De no assembly of potato wild relative species, Solanum commersonii.</title>
        <authorList>
            <person name="Cho K."/>
        </authorList>
    </citation>
    <scope>NUCLEOTIDE SEQUENCE [LARGE SCALE GENOMIC DNA]</scope>
    <source>
        <strain evidence="1">LZ3.2</strain>
        <tissue evidence="1">Leaf</tissue>
    </source>
</reference>
<protein>
    <submittedName>
        <fullName evidence="1">Uncharacterized protein</fullName>
    </submittedName>
</protein>
<organism evidence="1 2">
    <name type="scientific">Solanum commersonii</name>
    <name type="common">Commerson's wild potato</name>
    <name type="synonym">Commerson's nightshade</name>
    <dbReference type="NCBI Taxonomy" id="4109"/>
    <lineage>
        <taxon>Eukaryota</taxon>
        <taxon>Viridiplantae</taxon>
        <taxon>Streptophyta</taxon>
        <taxon>Embryophyta</taxon>
        <taxon>Tracheophyta</taxon>
        <taxon>Spermatophyta</taxon>
        <taxon>Magnoliopsida</taxon>
        <taxon>eudicotyledons</taxon>
        <taxon>Gunneridae</taxon>
        <taxon>Pentapetalae</taxon>
        <taxon>asterids</taxon>
        <taxon>lamiids</taxon>
        <taxon>Solanales</taxon>
        <taxon>Solanaceae</taxon>
        <taxon>Solanoideae</taxon>
        <taxon>Solaneae</taxon>
        <taxon>Solanum</taxon>
    </lineage>
</organism>
<name>A0A9J5Y6M9_SOLCO</name>
<dbReference type="AlphaFoldDB" id="A0A9J5Y6M9"/>
<gene>
    <name evidence="1" type="ORF">H5410_037571</name>
</gene>
<evidence type="ECO:0000313" key="1">
    <source>
        <dbReference type="EMBL" id="KAG5596339.1"/>
    </source>
</evidence>
<evidence type="ECO:0000313" key="2">
    <source>
        <dbReference type="Proteomes" id="UP000824120"/>
    </source>
</evidence>
<comment type="caution">
    <text evidence="1">The sequence shown here is derived from an EMBL/GenBank/DDBJ whole genome shotgun (WGS) entry which is preliminary data.</text>
</comment>
<proteinExistence type="predicted"/>